<reference evidence="3" key="1">
    <citation type="submission" date="2018-02" db="EMBL/GenBank/DDBJ databases">
        <authorList>
            <person name="Hornung B."/>
        </authorList>
    </citation>
    <scope>NUCLEOTIDE SEQUENCE [LARGE SCALE GENOMIC DNA]</scope>
</reference>
<dbReference type="AlphaFoldDB" id="A0A375I2X0"/>
<dbReference type="EMBL" id="OMOH01000005">
    <property type="protein sequence ID" value="SPF68478.1"/>
    <property type="molecule type" value="Genomic_DNA"/>
</dbReference>
<dbReference type="InterPro" id="IPR010093">
    <property type="entry name" value="SinI_DNA-bd"/>
</dbReference>
<dbReference type="NCBIfam" id="TIGR01764">
    <property type="entry name" value="excise"/>
    <property type="match status" value="1"/>
</dbReference>
<dbReference type="OrthoDB" id="26212at2"/>
<feature type="domain" description="Helix-turn-helix" evidence="1">
    <location>
        <begin position="56"/>
        <end position="104"/>
    </location>
</feature>
<evidence type="ECO:0000313" key="2">
    <source>
        <dbReference type="EMBL" id="SPF68478.1"/>
    </source>
</evidence>
<gene>
    <name evidence="2" type="ORF">PROPJV5_1458</name>
</gene>
<accession>A0A375I2X0</accession>
<protein>
    <submittedName>
        <fullName evidence="2">Excise: DNA binding domain, excisionase family</fullName>
    </submittedName>
</protein>
<dbReference type="GO" id="GO:0003677">
    <property type="term" value="F:DNA binding"/>
    <property type="evidence" value="ECO:0007669"/>
    <property type="project" value="InterPro"/>
</dbReference>
<proteinExistence type="predicted"/>
<name>A0A375I2X0_9ACTN</name>
<dbReference type="RefSeq" id="WP_119162173.1">
    <property type="nucleotide sequence ID" value="NZ_OMOH01000005.1"/>
</dbReference>
<sequence>MPTVLHATAVDRGDVEMVRSLADRLGDTALSAVLTQLVSAVERGVDVALLDADKELTPNEVADILKVSRPYAVKLMDRGILAFRMVGSHRRVAMADLVDYITRHERANAHISSVLANREAAISEAMDEAAVLTDEDLAELASLD</sequence>
<dbReference type="Pfam" id="PF12728">
    <property type="entry name" value="HTH_17"/>
    <property type="match status" value="1"/>
</dbReference>
<dbReference type="InterPro" id="IPR041657">
    <property type="entry name" value="HTH_17"/>
</dbReference>
<keyword evidence="3" id="KW-1185">Reference proteome</keyword>
<evidence type="ECO:0000313" key="3">
    <source>
        <dbReference type="Proteomes" id="UP000265962"/>
    </source>
</evidence>
<organism evidence="2 3">
    <name type="scientific">Propionibacterium ruminifibrarum</name>
    <dbReference type="NCBI Taxonomy" id="1962131"/>
    <lineage>
        <taxon>Bacteria</taxon>
        <taxon>Bacillati</taxon>
        <taxon>Actinomycetota</taxon>
        <taxon>Actinomycetes</taxon>
        <taxon>Propionibacteriales</taxon>
        <taxon>Propionibacteriaceae</taxon>
        <taxon>Propionibacterium</taxon>
    </lineage>
</organism>
<dbReference type="Proteomes" id="UP000265962">
    <property type="component" value="Unassembled WGS sequence"/>
</dbReference>
<evidence type="ECO:0000259" key="1">
    <source>
        <dbReference type="Pfam" id="PF12728"/>
    </source>
</evidence>